<name>A0ABR2LDM1_9ASPA</name>
<dbReference type="PANTHER" id="PTHR37174:SF2">
    <property type="entry name" value="FORKHEAD-ASSOCIATED DOMAIN PROTEIN"/>
    <property type="match status" value="1"/>
</dbReference>
<protein>
    <submittedName>
        <fullName evidence="1">Uncharacterized protein</fullName>
    </submittedName>
</protein>
<gene>
    <name evidence="1" type="ORF">KSP40_PGU006558</name>
</gene>
<dbReference type="Proteomes" id="UP001412067">
    <property type="component" value="Unassembled WGS sequence"/>
</dbReference>
<evidence type="ECO:0000313" key="2">
    <source>
        <dbReference type="Proteomes" id="UP001412067"/>
    </source>
</evidence>
<evidence type="ECO:0000313" key="1">
    <source>
        <dbReference type="EMBL" id="KAK8938182.1"/>
    </source>
</evidence>
<dbReference type="PANTHER" id="PTHR37174">
    <property type="entry name" value="FORKHEAD-ASSOCIATED DOMAIN PROTEIN"/>
    <property type="match status" value="1"/>
</dbReference>
<comment type="caution">
    <text evidence="1">The sequence shown here is derived from an EMBL/GenBank/DDBJ whole genome shotgun (WGS) entry which is preliminary data.</text>
</comment>
<accession>A0ABR2LDM1</accession>
<sequence>MQAISLKETQLIGNVSLFPVINKEDSSPEIRIISPKSSFGTDAMKSEILDPQHAEVCDEHDLDSVEHETRVFYNHGEEITTSARVSDGMMSNLRAISSYEDFLKNLDEQLRQVESDICKFFKIFEDDIRKQAERDKTQKCNKLPKF</sequence>
<dbReference type="EMBL" id="JBBWWR010000021">
    <property type="protein sequence ID" value="KAK8938182.1"/>
    <property type="molecule type" value="Genomic_DNA"/>
</dbReference>
<proteinExistence type="predicted"/>
<keyword evidence="2" id="KW-1185">Reference proteome</keyword>
<reference evidence="1 2" key="1">
    <citation type="journal article" date="2022" name="Nat. Plants">
        <title>Genomes of leafy and leafless Platanthera orchids illuminate the evolution of mycoheterotrophy.</title>
        <authorList>
            <person name="Li M.H."/>
            <person name="Liu K.W."/>
            <person name="Li Z."/>
            <person name="Lu H.C."/>
            <person name="Ye Q.L."/>
            <person name="Zhang D."/>
            <person name="Wang J.Y."/>
            <person name="Li Y.F."/>
            <person name="Zhong Z.M."/>
            <person name="Liu X."/>
            <person name="Yu X."/>
            <person name="Liu D.K."/>
            <person name="Tu X.D."/>
            <person name="Liu B."/>
            <person name="Hao Y."/>
            <person name="Liao X.Y."/>
            <person name="Jiang Y.T."/>
            <person name="Sun W.H."/>
            <person name="Chen J."/>
            <person name="Chen Y.Q."/>
            <person name="Ai Y."/>
            <person name="Zhai J.W."/>
            <person name="Wu S.S."/>
            <person name="Zhou Z."/>
            <person name="Hsiao Y.Y."/>
            <person name="Wu W.L."/>
            <person name="Chen Y.Y."/>
            <person name="Lin Y.F."/>
            <person name="Hsu J.L."/>
            <person name="Li C.Y."/>
            <person name="Wang Z.W."/>
            <person name="Zhao X."/>
            <person name="Zhong W.Y."/>
            <person name="Ma X.K."/>
            <person name="Ma L."/>
            <person name="Huang J."/>
            <person name="Chen G.Z."/>
            <person name="Huang M.Z."/>
            <person name="Huang L."/>
            <person name="Peng D.H."/>
            <person name="Luo Y.B."/>
            <person name="Zou S.Q."/>
            <person name="Chen S.P."/>
            <person name="Lan S."/>
            <person name="Tsai W.C."/>
            <person name="Van de Peer Y."/>
            <person name="Liu Z.J."/>
        </authorList>
    </citation>
    <scope>NUCLEOTIDE SEQUENCE [LARGE SCALE GENOMIC DNA]</scope>
    <source>
        <strain evidence="1">Lor288</strain>
    </source>
</reference>
<organism evidence="1 2">
    <name type="scientific">Platanthera guangdongensis</name>
    <dbReference type="NCBI Taxonomy" id="2320717"/>
    <lineage>
        <taxon>Eukaryota</taxon>
        <taxon>Viridiplantae</taxon>
        <taxon>Streptophyta</taxon>
        <taxon>Embryophyta</taxon>
        <taxon>Tracheophyta</taxon>
        <taxon>Spermatophyta</taxon>
        <taxon>Magnoliopsida</taxon>
        <taxon>Liliopsida</taxon>
        <taxon>Asparagales</taxon>
        <taxon>Orchidaceae</taxon>
        <taxon>Orchidoideae</taxon>
        <taxon>Orchideae</taxon>
        <taxon>Orchidinae</taxon>
        <taxon>Platanthera</taxon>
    </lineage>
</organism>